<dbReference type="SUPFAM" id="SSF56300">
    <property type="entry name" value="Metallo-dependent phosphatases"/>
    <property type="match status" value="1"/>
</dbReference>
<keyword evidence="11" id="KW-1185">Reference proteome</keyword>
<accession>A0A1J4K8W3</accession>
<gene>
    <name evidence="10" type="ORF">TRFO_05054</name>
</gene>
<keyword evidence="3 8" id="KW-0378">Hydrolase</keyword>
<proteinExistence type="inferred from homology"/>
<comment type="cofactor">
    <cofactor evidence="1">
        <name>Mn(2+)</name>
        <dbReference type="ChEBI" id="CHEBI:29035"/>
    </cofactor>
</comment>
<evidence type="ECO:0000256" key="7">
    <source>
        <dbReference type="ARBA" id="ARBA00048336"/>
    </source>
</evidence>
<comment type="catalytic activity">
    <reaction evidence="6">
        <text>O-phospho-L-seryl-[protein] + H2O = L-seryl-[protein] + phosphate</text>
        <dbReference type="Rhea" id="RHEA:20629"/>
        <dbReference type="Rhea" id="RHEA-COMP:9863"/>
        <dbReference type="Rhea" id="RHEA-COMP:11604"/>
        <dbReference type="ChEBI" id="CHEBI:15377"/>
        <dbReference type="ChEBI" id="CHEBI:29999"/>
        <dbReference type="ChEBI" id="CHEBI:43474"/>
        <dbReference type="ChEBI" id="CHEBI:83421"/>
        <dbReference type="EC" id="3.1.3.16"/>
    </reaction>
</comment>
<dbReference type="InterPro" id="IPR006186">
    <property type="entry name" value="Ser/Thr-sp_prot-phosphatase"/>
</dbReference>
<dbReference type="GO" id="GO:0046872">
    <property type="term" value="F:metal ion binding"/>
    <property type="evidence" value="ECO:0007669"/>
    <property type="project" value="UniProtKB-KW"/>
</dbReference>
<comment type="similarity">
    <text evidence="8">Belongs to the PPP phosphatase family.</text>
</comment>
<dbReference type="PROSITE" id="PS00125">
    <property type="entry name" value="SER_THR_PHOSPHATASE"/>
    <property type="match status" value="1"/>
</dbReference>
<dbReference type="OrthoDB" id="10267127at2759"/>
<feature type="domain" description="Serine/threonine specific protein phosphatases" evidence="9">
    <location>
        <begin position="123"/>
        <end position="128"/>
    </location>
</feature>
<evidence type="ECO:0000256" key="8">
    <source>
        <dbReference type="RuleBase" id="RU004273"/>
    </source>
</evidence>
<dbReference type="CDD" id="cd00144">
    <property type="entry name" value="MPP_PPP_family"/>
    <property type="match status" value="1"/>
</dbReference>
<comment type="catalytic activity">
    <reaction evidence="7 8">
        <text>O-phospho-L-threonyl-[protein] + H2O = L-threonyl-[protein] + phosphate</text>
        <dbReference type="Rhea" id="RHEA:47004"/>
        <dbReference type="Rhea" id="RHEA-COMP:11060"/>
        <dbReference type="Rhea" id="RHEA-COMP:11605"/>
        <dbReference type="ChEBI" id="CHEBI:15377"/>
        <dbReference type="ChEBI" id="CHEBI:30013"/>
        <dbReference type="ChEBI" id="CHEBI:43474"/>
        <dbReference type="ChEBI" id="CHEBI:61977"/>
        <dbReference type="EC" id="3.1.3.16"/>
    </reaction>
</comment>
<dbReference type="GO" id="GO:0004722">
    <property type="term" value="F:protein serine/threonine phosphatase activity"/>
    <property type="evidence" value="ECO:0007669"/>
    <property type="project" value="UniProtKB-EC"/>
</dbReference>
<dbReference type="EMBL" id="MLAK01000682">
    <property type="protein sequence ID" value="OHT07937.1"/>
    <property type="molecule type" value="Genomic_DNA"/>
</dbReference>
<evidence type="ECO:0000256" key="6">
    <source>
        <dbReference type="ARBA" id="ARBA00047761"/>
    </source>
</evidence>
<comment type="caution">
    <text evidence="10">The sequence shown here is derived from an EMBL/GenBank/DDBJ whole genome shotgun (WGS) entry which is preliminary data.</text>
</comment>
<evidence type="ECO:0000256" key="4">
    <source>
        <dbReference type="ARBA" id="ARBA00022912"/>
    </source>
</evidence>
<name>A0A1J4K8W3_9EUKA</name>
<dbReference type="PANTHER" id="PTHR11668:SF300">
    <property type="entry name" value="SERINE_THREONINE-PROTEIN PHOSPHATASE"/>
    <property type="match status" value="1"/>
</dbReference>
<dbReference type="InterPro" id="IPR050341">
    <property type="entry name" value="PP1_catalytic_subunit"/>
</dbReference>
<protein>
    <recommendedName>
        <fullName evidence="8">Serine/threonine-protein phosphatase</fullName>
        <ecNumber evidence="8">3.1.3.16</ecNumber>
    </recommendedName>
</protein>
<keyword evidence="4" id="KW-0904">Protein phosphatase</keyword>
<keyword evidence="5" id="KW-0464">Manganese</keyword>
<dbReference type="PRINTS" id="PR00114">
    <property type="entry name" value="STPHPHTASE"/>
</dbReference>
<dbReference type="GO" id="GO:0005737">
    <property type="term" value="C:cytoplasm"/>
    <property type="evidence" value="ECO:0007669"/>
    <property type="project" value="TreeGrafter"/>
</dbReference>
<evidence type="ECO:0000256" key="1">
    <source>
        <dbReference type="ARBA" id="ARBA00001936"/>
    </source>
</evidence>
<dbReference type="Pfam" id="PF00149">
    <property type="entry name" value="Metallophos"/>
    <property type="match status" value="1"/>
</dbReference>
<evidence type="ECO:0000256" key="3">
    <source>
        <dbReference type="ARBA" id="ARBA00022801"/>
    </source>
</evidence>
<dbReference type="InterPro" id="IPR029052">
    <property type="entry name" value="Metallo-depent_PP-like"/>
</dbReference>
<organism evidence="10 11">
    <name type="scientific">Tritrichomonas foetus</name>
    <dbReference type="NCBI Taxonomy" id="1144522"/>
    <lineage>
        <taxon>Eukaryota</taxon>
        <taxon>Metamonada</taxon>
        <taxon>Parabasalia</taxon>
        <taxon>Tritrichomonadida</taxon>
        <taxon>Tritrichomonadidae</taxon>
        <taxon>Tritrichomonas</taxon>
    </lineage>
</organism>
<evidence type="ECO:0000256" key="2">
    <source>
        <dbReference type="ARBA" id="ARBA00022723"/>
    </source>
</evidence>
<evidence type="ECO:0000259" key="9">
    <source>
        <dbReference type="PROSITE" id="PS00125"/>
    </source>
</evidence>
<dbReference type="GO" id="GO:0005634">
    <property type="term" value="C:nucleus"/>
    <property type="evidence" value="ECO:0007669"/>
    <property type="project" value="TreeGrafter"/>
</dbReference>
<dbReference type="Proteomes" id="UP000179807">
    <property type="component" value="Unassembled WGS sequence"/>
</dbReference>
<keyword evidence="2" id="KW-0479">Metal-binding</keyword>
<reference evidence="10" key="1">
    <citation type="submission" date="2016-10" db="EMBL/GenBank/DDBJ databases">
        <authorList>
            <person name="Benchimol M."/>
            <person name="Almeida L.G."/>
            <person name="Vasconcelos A.T."/>
            <person name="Perreira-Neves A."/>
            <person name="Rosa I.A."/>
            <person name="Tasca T."/>
            <person name="Bogo M.R."/>
            <person name="de Souza W."/>
        </authorList>
    </citation>
    <scope>NUCLEOTIDE SEQUENCE [LARGE SCALE GENOMIC DNA]</scope>
    <source>
        <strain evidence="10">K</strain>
    </source>
</reference>
<dbReference type="PANTHER" id="PTHR11668">
    <property type="entry name" value="SERINE/THREONINE PROTEIN PHOSPHATASE"/>
    <property type="match status" value="1"/>
</dbReference>
<dbReference type="GeneID" id="94826970"/>
<evidence type="ECO:0000256" key="5">
    <source>
        <dbReference type="ARBA" id="ARBA00023211"/>
    </source>
</evidence>
<dbReference type="VEuPathDB" id="TrichDB:TRFO_05054"/>
<dbReference type="SMART" id="SM00156">
    <property type="entry name" value="PP2Ac"/>
    <property type="match status" value="1"/>
</dbReference>
<dbReference type="EC" id="3.1.3.16" evidence="8"/>
<dbReference type="RefSeq" id="XP_068361073.1">
    <property type="nucleotide sequence ID" value="XM_068492266.1"/>
</dbReference>
<evidence type="ECO:0000313" key="11">
    <source>
        <dbReference type="Proteomes" id="UP000179807"/>
    </source>
</evidence>
<dbReference type="Gene3D" id="3.60.21.10">
    <property type="match status" value="1"/>
</dbReference>
<evidence type="ECO:0000313" key="10">
    <source>
        <dbReference type="EMBL" id="OHT07937.1"/>
    </source>
</evidence>
<sequence>MFEELFSKFEKCLSVDVLKAASRHVPLVLPFFPQNVLIDVNLKVQKIFASEDNVLQIGTPVVIVGDIHGHILDLIRIFQRCGLPPETNYLFLGDLIDRGEFSIETVNLLFLLKILYPSNIHLIRGNHEFESVSKTNNFEKQIERHYPKSQLFQSYMNAFSFMPLAAVINSTTFCVHGGIGPLLASVNAIKHVRRPITQFDDEIVNSILWSDPTDLGKLGIGFEKSPRNLGYLYGEDVLLTFLSNSGMARIIRGHQYIDCGIQKKFNNRCITVFSASNYTGFKNNKSAVLVMNLTEDLEIYFDPIDQVLRGCARFEPIFEIDDDKSEIIKDSRYYKNIREGYVAHISQYNSHICFNSNQVAGLNGLIGGKLKKIEGSVSGDIPYKNKQISPNVFGFSGISAGYGASEMRHQMKPITNKSLFYKNEPKSTFKLASPDSLAKFKF</sequence>
<dbReference type="AlphaFoldDB" id="A0A1J4K8W3"/>
<dbReference type="InterPro" id="IPR004843">
    <property type="entry name" value="Calcineurin-like_PHP"/>
</dbReference>